<sequence length="88" mass="10003">MERRCPTLEALRIVRIRSESEILEPSMEVEGDERRDWALALTTSAPIDMAWPEARTLSLTSDFSGMKLSRSQLGKIRIVSAHEPPSRH</sequence>
<gene>
    <name evidence="1" type="ORF">GCM10008174_03390</name>
</gene>
<reference evidence="1" key="2">
    <citation type="submission" date="2023-01" db="EMBL/GenBank/DDBJ databases">
        <authorList>
            <person name="Sun Q."/>
            <person name="Evtushenko L."/>
        </authorList>
    </citation>
    <scope>NUCLEOTIDE SEQUENCE</scope>
    <source>
        <strain evidence="1">VKM B-2748</strain>
    </source>
</reference>
<reference evidence="1" key="1">
    <citation type="journal article" date="2014" name="Int. J. Syst. Evol. Microbiol.">
        <title>Complete genome sequence of Corynebacterium casei LMG S-19264T (=DSM 44701T), isolated from a smear-ripened cheese.</title>
        <authorList>
            <consortium name="US DOE Joint Genome Institute (JGI-PGF)"/>
            <person name="Walter F."/>
            <person name="Albersmeier A."/>
            <person name="Kalinowski J."/>
            <person name="Ruckert C."/>
        </authorList>
    </citation>
    <scope>NUCLEOTIDE SEQUENCE</scope>
    <source>
        <strain evidence="1">VKM B-2748</strain>
    </source>
</reference>
<dbReference type="EMBL" id="BSFL01000001">
    <property type="protein sequence ID" value="GLK78598.1"/>
    <property type="molecule type" value="Genomic_DNA"/>
</dbReference>
<evidence type="ECO:0000313" key="1">
    <source>
        <dbReference type="EMBL" id="GLK78598.1"/>
    </source>
</evidence>
<comment type="caution">
    <text evidence="1">The sequence shown here is derived from an EMBL/GenBank/DDBJ whole genome shotgun (WGS) entry which is preliminary data.</text>
</comment>
<dbReference type="AlphaFoldDB" id="A0A9W6N5P9"/>
<organism evidence="1 2">
    <name type="scientific">Methylopila turkensis</name>
    <dbReference type="NCBI Taxonomy" id="1437816"/>
    <lineage>
        <taxon>Bacteria</taxon>
        <taxon>Pseudomonadati</taxon>
        <taxon>Pseudomonadota</taxon>
        <taxon>Alphaproteobacteria</taxon>
        <taxon>Hyphomicrobiales</taxon>
        <taxon>Methylopilaceae</taxon>
        <taxon>Methylopila</taxon>
    </lineage>
</organism>
<name>A0A9W6N5P9_9HYPH</name>
<accession>A0A9W6N5P9</accession>
<dbReference type="Proteomes" id="UP001143309">
    <property type="component" value="Unassembled WGS sequence"/>
</dbReference>
<keyword evidence="2" id="KW-1185">Reference proteome</keyword>
<protein>
    <submittedName>
        <fullName evidence="1">Uncharacterized protein</fullName>
    </submittedName>
</protein>
<evidence type="ECO:0000313" key="2">
    <source>
        <dbReference type="Proteomes" id="UP001143309"/>
    </source>
</evidence>
<proteinExistence type="predicted"/>